<reference evidence="1" key="1">
    <citation type="submission" date="2023-07" db="EMBL/GenBank/DDBJ databases">
        <authorList>
            <consortium name="AG Swart"/>
            <person name="Singh M."/>
            <person name="Singh A."/>
            <person name="Seah K."/>
            <person name="Emmerich C."/>
        </authorList>
    </citation>
    <scope>NUCLEOTIDE SEQUENCE</scope>
    <source>
        <strain evidence="1">DP1</strain>
    </source>
</reference>
<gene>
    <name evidence="1" type="ORF">ECRASSUSDP1_LOCUS28648</name>
</gene>
<organism evidence="1 2">
    <name type="scientific">Euplotes crassus</name>
    <dbReference type="NCBI Taxonomy" id="5936"/>
    <lineage>
        <taxon>Eukaryota</taxon>
        <taxon>Sar</taxon>
        <taxon>Alveolata</taxon>
        <taxon>Ciliophora</taxon>
        <taxon>Intramacronucleata</taxon>
        <taxon>Spirotrichea</taxon>
        <taxon>Hypotrichia</taxon>
        <taxon>Euplotida</taxon>
        <taxon>Euplotidae</taxon>
        <taxon>Moneuplotes</taxon>
    </lineage>
</organism>
<sequence length="452" mass="52776">MNVRNKLATFYGAYDYINIIKKYMEFGTEDSLKKNLDKAKENWNKISDLIFNNDQKFYTAGKFIQTINSCARTKKVAKRDIPKMSIKVKKPDSARGLKFTKRTTKKSIHRSGESYEKPSLMNYCFQRKNPEQTHKKATLNKAPLMKKKYASMLREHSRLNQLIEVPILKTRIKERSKPIYAGERRISDVEFLTEESEDNSDENYYKRAIKFNSPAGHNIQVSSQEKEPEHPLKKEKEIRMKKDICSLKSLMKKLKNSKRKEMTTASRRVSIFEEPSSTTIDKILSNYNDKERKNSVVILNKVDFNEDDKKATQNILNVKVSKAHHKKLLSKKKSLFHIKKQEKDKKVERKLGLFQGRSSKISQAPMIPVFKTQRQKVKALPLNLDLSMITTQNVFDPVRTFTSKPACRNKRSSMTQRRVKKKDRFSMTRNSLGTDSVVELQMSTRWQNLTID</sequence>
<evidence type="ECO:0000313" key="1">
    <source>
        <dbReference type="EMBL" id="CAI2387022.1"/>
    </source>
</evidence>
<dbReference type="EMBL" id="CAMPGE010029541">
    <property type="protein sequence ID" value="CAI2387022.1"/>
    <property type="molecule type" value="Genomic_DNA"/>
</dbReference>
<accession>A0AAD2DAF4</accession>
<evidence type="ECO:0000313" key="2">
    <source>
        <dbReference type="Proteomes" id="UP001295684"/>
    </source>
</evidence>
<proteinExistence type="predicted"/>
<keyword evidence="2" id="KW-1185">Reference proteome</keyword>
<dbReference type="Proteomes" id="UP001295684">
    <property type="component" value="Unassembled WGS sequence"/>
</dbReference>
<dbReference type="AlphaFoldDB" id="A0AAD2DAF4"/>
<comment type="caution">
    <text evidence="1">The sequence shown here is derived from an EMBL/GenBank/DDBJ whole genome shotgun (WGS) entry which is preliminary data.</text>
</comment>
<protein>
    <submittedName>
        <fullName evidence="1">Uncharacterized protein</fullName>
    </submittedName>
</protein>
<name>A0AAD2DAF4_EUPCR</name>